<comment type="caution">
    <text evidence="3">The sequence shown here is derived from an EMBL/GenBank/DDBJ whole genome shotgun (WGS) entry which is preliminary data.</text>
</comment>
<sequence length="348" mass="36086">MNDSRRRDFLKVAGGVAVVGSLAGCAGEAQEDGNGGGNETEGEQPDAPEQNETEDEQPEEEQPEDEQPEEGSGEDLIQIAHMIPDFPAVDVYVDDGEEPVVSDLEYTDVTGYIPLAAGDHQIRVTAAGSQALSVFDEQVSVPAGNTTAVALPTPEEGNGGGGMDRGFQLELYSDENTAPENSINNSRLRAIHASPDAPAVDVLVGQTPVFEGVAFGDAAYFDLPAGDYELSIVPANGGTNGGAGGGNESENGGDGGIFSSLQADGGSDISLLQEEDEGENETVPEEDEAEDAGPEAVLSFDVTTEPNGVYTAFVTGYLDPEAANSEAELEVVVTQDVIEGEVAEAEDD</sequence>
<dbReference type="PROSITE" id="PS51318">
    <property type="entry name" value="TAT"/>
    <property type="match status" value="1"/>
</dbReference>
<keyword evidence="4" id="KW-1185">Reference proteome</keyword>
<feature type="compositionally biased region" description="Gly residues" evidence="1">
    <location>
        <begin position="239"/>
        <end position="256"/>
    </location>
</feature>
<evidence type="ECO:0000259" key="2">
    <source>
        <dbReference type="Pfam" id="PF14344"/>
    </source>
</evidence>
<dbReference type="Pfam" id="PF14344">
    <property type="entry name" value="DUF4397"/>
    <property type="match status" value="2"/>
</dbReference>
<feature type="compositionally biased region" description="Acidic residues" evidence="1">
    <location>
        <begin position="273"/>
        <end position="293"/>
    </location>
</feature>
<accession>A0ABD6D3R7</accession>
<dbReference type="AlphaFoldDB" id="A0ABD6D3R7"/>
<feature type="domain" description="DUF4397" evidence="2">
    <location>
        <begin position="77"/>
        <end position="177"/>
    </location>
</feature>
<feature type="region of interest" description="Disordered" evidence="1">
    <location>
        <begin position="26"/>
        <end position="72"/>
    </location>
</feature>
<dbReference type="InterPro" id="IPR025510">
    <property type="entry name" value="DUF4397"/>
</dbReference>
<feature type="domain" description="DUF4397" evidence="2">
    <location>
        <begin position="187"/>
        <end position="236"/>
    </location>
</feature>
<dbReference type="InterPro" id="IPR006311">
    <property type="entry name" value="TAT_signal"/>
</dbReference>
<proteinExistence type="predicted"/>
<dbReference type="EMBL" id="JBHUDM010000001">
    <property type="protein sequence ID" value="MFD1640360.1"/>
    <property type="molecule type" value="Genomic_DNA"/>
</dbReference>
<dbReference type="Proteomes" id="UP001597052">
    <property type="component" value="Unassembled WGS sequence"/>
</dbReference>
<gene>
    <name evidence="3" type="ORF">ACFSBW_00535</name>
</gene>
<evidence type="ECO:0000256" key="1">
    <source>
        <dbReference type="SAM" id="MobiDB-lite"/>
    </source>
</evidence>
<dbReference type="RefSeq" id="WP_256397364.1">
    <property type="nucleotide sequence ID" value="NZ_JANHDJ010000007.1"/>
</dbReference>
<evidence type="ECO:0000313" key="3">
    <source>
        <dbReference type="EMBL" id="MFD1640360.1"/>
    </source>
</evidence>
<protein>
    <submittedName>
        <fullName evidence="3">DUF4397 domain-containing protein</fullName>
    </submittedName>
</protein>
<evidence type="ECO:0000313" key="4">
    <source>
        <dbReference type="Proteomes" id="UP001597052"/>
    </source>
</evidence>
<organism evidence="3 4">
    <name type="scientific">Halohasta litorea</name>
    <dbReference type="NCBI Taxonomy" id="869891"/>
    <lineage>
        <taxon>Archaea</taxon>
        <taxon>Methanobacteriati</taxon>
        <taxon>Methanobacteriota</taxon>
        <taxon>Stenosarchaea group</taxon>
        <taxon>Halobacteria</taxon>
        <taxon>Halobacteriales</taxon>
        <taxon>Haloferacaceae</taxon>
        <taxon>Halohasta</taxon>
    </lineage>
</organism>
<feature type="region of interest" description="Disordered" evidence="1">
    <location>
        <begin position="239"/>
        <end position="295"/>
    </location>
</feature>
<name>A0ABD6D3R7_9EURY</name>
<feature type="compositionally biased region" description="Acidic residues" evidence="1">
    <location>
        <begin position="40"/>
        <end position="72"/>
    </location>
</feature>
<dbReference type="PROSITE" id="PS51257">
    <property type="entry name" value="PROKAR_LIPOPROTEIN"/>
    <property type="match status" value="1"/>
</dbReference>
<reference evidence="3 4" key="1">
    <citation type="journal article" date="2019" name="Int. J. Syst. Evol. Microbiol.">
        <title>The Global Catalogue of Microorganisms (GCM) 10K type strain sequencing project: providing services to taxonomists for standard genome sequencing and annotation.</title>
        <authorList>
            <consortium name="The Broad Institute Genomics Platform"/>
            <consortium name="The Broad Institute Genome Sequencing Center for Infectious Disease"/>
            <person name="Wu L."/>
            <person name="Ma J."/>
        </authorList>
    </citation>
    <scope>NUCLEOTIDE SEQUENCE [LARGE SCALE GENOMIC DNA]</scope>
    <source>
        <strain evidence="3 4">CGMCC 1.10593</strain>
    </source>
</reference>